<organism evidence="1 2">
    <name type="scientific">Pseudooceanicola algae</name>
    <dbReference type="NCBI Taxonomy" id="1537215"/>
    <lineage>
        <taxon>Bacteria</taxon>
        <taxon>Pseudomonadati</taxon>
        <taxon>Pseudomonadota</taxon>
        <taxon>Alphaproteobacteria</taxon>
        <taxon>Rhodobacterales</taxon>
        <taxon>Paracoccaceae</taxon>
        <taxon>Pseudooceanicola</taxon>
    </lineage>
</organism>
<evidence type="ECO:0000313" key="1">
    <source>
        <dbReference type="EMBL" id="QPM90324.1"/>
    </source>
</evidence>
<dbReference type="KEGG" id="palw:PSAL_015610"/>
<keyword evidence="2" id="KW-1185">Reference proteome</keyword>
<reference evidence="1 2" key="1">
    <citation type="submission" date="2020-08" db="EMBL/GenBank/DDBJ databases">
        <title>Genome sequence of Rhodobacteraceae bacterium Lw-13e.</title>
        <authorList>
            <person name="Poehlein A."/>
            <person name="Wolter L."/>
            <person name="Daniel R."/>
            <person name="Brinkhoff T."/>
        </authorList>
    </citation>
    <scope>NUCLEOTIDE SEQUENCE [LARGE SCALE GENOMIC DNA]</scope>
    <source>
        <strain evidence="1 2">Lw-13e</strain>
    </source>
</reference>
<dbReference type="Proteomes" id="UP000283786">
    <property type="component" value="Chromosome"/>
</dbReference>
<protein>
    <submittedName>
        <fullName evidence="1">Uncharacterized protein</fullName>
    </submittedName>
</protein>
<sequence length="42" mass="4513">MVARNTVRLWFGEGQTGGETQALAAQGYRETGPGFRQTVAEA</sequence>
<name>A0A418SH86_9RHOB</name>
<proteinExistence type="predicted"/>
<gene>
    <name evidence="1" type="ORF">PSAL_015610</name>
</gene>
<dbReference type="EMBL" id="CP060436">
    <property type="protein sequence ID" value="QPM90324.1"/>
    <property type="molecule type" value="Genomic_DNA"/>
</dbReference>
<dbReference type="AlphaFoldDB" id="A0A418SH86"/>
<evidence type="ECO:0000313" key="2">
    <source>
        <dbReference type="Proteomes" id="UP000283786"/>
    </source>
</evidence>
<accession>A0A418SH86</accession>